<reference evidence="8" key="1">
    <citation type="submission" date="2014-09" db="EMBL/GenBank/DDBJ databases">
        <title>Vibrio variabilis JCM 19239. (C206) whole genome shotgun sequence.</title>
        <authorList>
            <person name="Sawabe T."/>
            <person name="Meirelles P."/>
            <person name="Nakanishi M."/>
            <person name="Sayaka M."/>
            <person name="Hattori M."/>
            <person name="Ohkuma M."/>
        </authorList>
    </citation>
    <scope>NUCLEOTIDE SEQUENCE [LARGE SCALE GENOMIC DNA]</scope>
    <source>
        <strain evidence="8">JCM 19239</strain>
    </source>
</reference>
<evidence type="ECO:0000313" key="8">
    <source>
        <dbReference type="Proteomes" id="UP000029223"/>
    </source>
</evidence>
<feature type="transmembrane region" description="Helical" evidence="5">
    <location>
        <begin position="42"/>
        <end position="59"/>
    </location>
</feature>
<feature type="transmembrane region" description="Helical" evidence="5">
    <location>
        <begin position="155"/>
        <end position="172"/>
    </location>
</feature>
<feature type="transmembrane region" description="Helical" evidence="5">
    <location>
        <begin position="87"/>
        <end position="105"/>
    </location>
</feature>
<comment type="subcellular location">
    <subcellularLocation>
        <location evidence="1">Membrane</location>
        <topology evidence="1">Multi-pass membrane protein</topology>
    </subcellularLocation>
</comment>
<evidence type="ECO:0000256" key="4">
    <source>
        <dbReference type="ARBA" id="ARBA00023136"/>
    </source>
</evidence>
<comment type="caution">
    <text evidence="7">The sequence shown here is derived from an EMBL/GenBank/DDBJ whole genome shotgun (WGS) entry which is preliminary data.</text>
</comment>
<keyword evidence="8" id="KW-1185">Reference proteome</keyword>
<proteinExistence type="predicted"/>
<feature type="domain" description="SLC26A/SulP transporter" evidence="6">
    <location>
        <begin position="13"/>
        <end position="138"/>
    </location>
</feature>
<accession>A0ABQ0JAS8</accession>
<protein>
    <submittedName>
        <fullName evidence="7">Sulfate permease</fullName>
    </submittedName>
</protein>
<dbReference type="InterPro" id="IPR011547">
    <property type="entry name" value="SLC26A/SulP_dom"/>
</dbReference>
<name>A0ABQ0JAS8_9VIBR</name>
<evidence type="ECO:0000313" key="7">
    <source>
        <dbReference type="EMBL" id="GAL25837.1"/>
    </source>
</evidence>
<dbReference type="PANTHER" id="PTHR43310:SF1">
    <property type="entry name" value="SULFATE TRANSPORTER YBAR-RELATED"/>
    <property type="match status" value="1"/>
</dbReference>
<organism evidence="7 8">
    <name type="scientific">Vibrio variabilis</name>
    <dbReference type="NCBI Taxonomy" id="990271"/>
    <lineage>
        <taxon>Bacteria</taxon>
        <taxon>Pseudomonadati</taxon>
        <taxon>Pseudomonadota</taxon>
        <taxon>Gammaproteobacteria</taxon>
        <taxon>Vibrionales</taxon>
        <taxon>Vibrionaceae</taxon>
        <taxon>Vibrio</taxon>
    </lineage>
</organism>
<dbReference type="EMBL" id="BBMS01000013">
    <property type="protein sequence ID" value="GAL25837.1"/>
    <property type="molecule type" value="Genomic_DNA"/>
</dbReference>
<feature type="transmembrane region" description="Helical" evidence="5">
    <location>
        <begin position="117"/>
        <end position="135"/>
    </location>
</feature>
<dbReference type="PANTHER" id="PTHR43310">
    <property type="entry name" value="SULFATE TRANSPORTER YBAR-RELATED"/>
    <property type="match status" value="1"/>
</dbReference>
<evidence type="ECO:0000259" key="6">
    <source>
        <dbReference type="Pfam" id="PF00916"/>
    </source>
</evidence>
<gene>
    <name evidence="7" type="ORF">JCM19239_1190</name>
</gene>
<evidence type="ECO:0000256" key="1">
    <source>
        <dbReference type="ARBA" id="ARBA00004141"/>
    </source>
</evidence>
<dbReference type="Pfam" id="PF00916">
    <property type="entry name" value="Sulfate_transp"/>
    <property type="match status" value="1"/>
</dbReference>
<keyword evidence="2 5" id="KW-0812">Transmembrane</keyword>
<dbReference type="InterPro" id="IPR052706">
    <property type="entry name" value="Membrane-Transporter-like"/>
</dbReference>
<dbReference type="Proteomes" id="UP000029223">
    <property type="component" value="Unassembled WGS sequence"/>
</dbReference>
<keyword evidence="4 5" id="KW-0472">Membrane</keyword>
<sequence>MFEFPQFSKHSVKNDVLSGLTVALALVPEAVAFAFVAGVDPMVGLYAAFIVGLVTSIFGGRPGMISGATGAMAVVMVSLVATHGVQYLFAAIMLAGLFQISAGIFKLGKFIRIVPHPVMIGFVNGLAIVIFLAQLGQFKAPDLSGALTWLPQDQMMLMLGLVALTMAIIHFYQRSRQQYPLLLSRLSL</sequence>
<evidence type="ECO:0000256" key="5">
    <source>
        <dbReference type="SAM" id="Phobius"/>
    </source>
</evidence>
<keyword evidence="3 5" id="KW-1133">Transmembrane helix</keyword>
<evidence type="ECO:0000256" key="3">
    <source>
        <dbReference type="ARBA" id="ARBA00022989"/>
    </source>
</evidence>
<evidence type="ECO:0000256" key="2">
    <source>
        <dbReference type="ARBA" id="ARBA00022692"/>
    </source>
</evidence>